<gene>
    <name evidence="3" type="ORF">AMETH_5793</name>
</gene>
<protein>
    <submittedName>
        <fullName evidence="3">Putative amidophosphoribosyltransferase</fullName>
    </submittedName>
</protein>
<evidence type="ECO:0000313" key="3">
    <source>
        <dbReference type="EMBL" id="AIJ25885.1"/>
    </source>
</evidence>
<comment type="similarity">
    <text evidence="1">Belongs to the ComF/GntX family.</text>
</comment>
<accession>A0A076N4Z6</accession>
<dbReference type="InterPro" id="IPR029057">
    <property type="entry name" value="PRTase-like"/>
</dbReference>
<dbReference type="Gene3D" id="3.40.50.2020">
    <property type="match status" value="1"/>
</dbReference>
<name>A0A076N4Z6_AMYME</name>
<dbReference type="HOGENOM" id="CLU_054549_3_2_11"/>
<dbReference type="InterPro" id="IPR000836">
    <property type="entry name" value="PRTase_dom"/>
</dbReference>
<keyword evidence="3" id="KW-0808">Transferase</keyword>
<proteinExistence type="inferred from homology"/>
<dbReference type="STRING" id="1068978.AMETH_5793"/>
<dbReference type="eggNOG" id="COG1040">
    <property type="taxonomic scope" value="Bacteria"/>
</dbReference>
<evidence type="ECO:0000256" key="2">
    <source>
        <dbReference type="SAM" id="SignalP"/>
    </source>
</evidence>
<dbReference type="EMBL" id="CP009110">
    <property type="protein sequence ID" value="AIJ25885.1"/>
    <property type="molecule type" value="Genomic_DNA"/>
</dbReference>
<reference evidence="3 4" key="1">
    <citation type="submission" date="2014-07" db="EMBL/GenBank/DDBJ databases">
        <title>Whole Genome Sequence of the Amycolatopsis methanolica 239.</title>
        <authorList>
            <person name="Tang B."/>
        </authorList>
    </citation>
    <scope>NUCLEOTIDE SEQUENCE [LARGE SCALE GENOMIC DNA]</scope>
    <source>
        <strain evidence="3 4">239</strain>
    </source>
</reference>
<keyword evidence="3" id="KW-0328">Glycosyltransferase</keyword>
<dbReference type="KEGG" id="amq:AMETH_5793"/>
<dbReference type="Proteomes" id="UP000062973">
    <property type="component" value="Chromosome"/>
</dbReference>
<dbReference type="PATRIC" id="fig|1068978.7.peg.6219"/>
<dbReference type="CDD" id="cd06223">
    <property type="entry name" value="PRTases_typeI"/>
    <property type="match status" value="1"/>
</dbReference>
<dbReference type="SUPFAM" id="SSF53271">
    <property type="entry name" value="PRTase-like"/>
    <property type="match status" value="1"/>
</dbReference>
<organism evidence="3 4">
    <name type="scientific">Amycolatopsis methanolica 239</name>
    <dbReference type="NCBI Taxonomy" id="1068978"/>
    <lineage>
        <taxon>Bacteria</taxon>
        <taxon>Bacillati</taxon>
        <taxon>Actinomycetota</taxon>
        <taxon>Actinomycetes</taxon>
        <taxon>Pseudonocardiales</taxon>
        <taxon>Pseudonocardiaceae</taxon>
        <taxon>Amycolatopsis</taxon>
        <taxon>Amycolatopsis methanolica group</taxon>
    </lineage>
</organism>
<dbReference type="InterPro" id="IPR051910">
    <property type="entry name" value="ComF/GntX_DNA_util-trans"/>
</dbReference>
<dbReference type="AlphaFoldDB" id="A0A076N4Z6"/>
<evidence type="ECO:0000313" key="4">
    <source>
        <dbReference type="Proteomes" id="UP000062973"/>
    </source>
</evidence>
<dbReference type="PANTHER" id="PTHR47505:SF1">
    <property type="entry name" value="DNA UTILIZATION PROTEIN YHGH"/>
    <property type="match status" value="1"/>
</dbReference>
<evidence type="ECO:0000256" key="1">
    <source>
        <dbReference type="ARBA" id="ARBA00008007"/>
    </source>
</evidence>
<dbReference type="PANTHER" id="PTHR47505">
    <property type="entry name" value="DNA UTILIZATION PROTEIN YHGH"/>
    <property type="match status" value="1"/>
</dbReference>
<feature type="chain" id="PRO_5039155356" evidence="2">
    <location>
        <begin position="18"/>
        <end position="213"/>
    </location>
</feature>
<keyword evidence="2" id="KW-0732">Signal</keyword>
<dbReference type="GO" id="GO:0016757">
    <property type="term" value="F:glycosyltransferase activity"/>
    <property type="evidence" value="ECO:0007669"/>
    <property type="project" value="UniProtKB-KW"/>
</dbReference>
<feature type="signal peptide" evidence="2">
    <location>
        <begin position="1"/>
        <end position="17"/>
    </location>
</feature>
<sequence length="213" mass="22097">MDLLLPALCAGCGVAGAACCAACLLDLARPHPAPRGSAGVPVYALAAYEGTARRLVLAYKERGRRDLADPLGRAMAAAVPHLPEARAAPDGTWWLVPAPSRRSASRQRGGAHLLRLARRCAAHLARAGHAAAVAPALWLSSRARDAVGLDRDQRAENLAGRLRLEPRGHPPPGAPVVLLDDVTTTGATIAACTRTLATGGWEVTSALVLTAAR</sequence>
<keyword evidence="4" id="KW-1185">Reference proteome</keyword>